<dbReference type="STRING" id="49390.A0A068VDI2"/>
<name>A0A068VDI2_COFCA</name>
<sequence>MDTKDSLCSQVTPNRQERSDSSSSTAAGMKDEGKIDMSSTIPQCSYSSRTKRNLSKPPSSCSCLARKPSQVTGSARKSKIATLPEGLSVSSSSSFSAMNTAEFHHSETKKDSSFWSENNVQVFVQVQPFNSVEKSTDGYSPCLKQDSAESITWSGEPETRFTFDHVACETVDQETLFRVIGVLMVENCLYGYNCCTFAYGQV</sequence>
<dbReference type="Proteomes" id="UP000295252">
    <property type="component" value="Unassembled WGS sequence"/>
</dbReference>
<dbReference type="PANTHER" id="PTHR37739:SF8">
    <property type="entry name" value="KINESIN-LIKE PROTEIN KIN-12D"/>
    <property type="match status" value="1"/>
</dbReference>
<evidence type="ECO:0000256" key="1">
    <source>
        <dbReference type="ARBA" id="ARBA00022701"/>
    </source>
</evidence>
<evidence type="ECO:0000256" key="6">
    <source>
        <dbReference type="ARBA" id="ARBA00034488"/>
    </source>
</evidence>
<feature type="compositionally biased region" description="Polar residues" evidence="8">
    <location>
        <begin position="1"/>
        <end position="14"/>
    </location>
</feature>
<evidence type="ECO:0000256" key="4">
    <source>
        <dbReference type="ARBA" id="ARBA00023054"/>
    </source>
</evidence>
<dbReference type="GO" id="GO:0005524">
    <property type="term" value="F:ATP binding"/>
    <property type="evidence" value="ECO:0007669"/>
    <property type="project" value="UniProtKB-KW"/>
</dbReference>
<dbReference type="EMBL" id="HG739385">
    <property type="protein sequence ID" value="CDP18900.1"/>
    <property type="molecule type" value="Genomic_DNA"/>
</dbReference>
<dbReference type="SUPFAM" id="SSF52540">
    <property type="entry name" value="P-loop containing nucleoside triphosphate hydrolases"/>
    <property type="match status" value="1"/>
</dbReference>
<evidence type="ECO:0000313" key="11">
    <source>
        <dbReference type="Proteomes" id="UP000295252"/>
    </source>
</evidence>
<feature type="domain" description="Kinesin motor" evidence="9">
    <location>
        <begin position="119"/>
        <end position="202"/>
    </location>
</feature>
<feature type="compositionally biased region" description="Polar residues" evidence="8">
    <location>
        <begin position="37"/>
        <end position="48"/>
    </location>
</feature>
<keyword evidence="2" id="KW-0547">Nucleotide-binding</keyword>
<dbReference type="InParanoid" id="A0A068VDI2"/>
<evidence type="ECO:0000256" key="3">
    <source>
        <dbReference type="ARBA" id="ARBA00022840"/>
    </source>
</evidence>
<keyword evidence="3" id="KW-0067">ATP-binding</keyword>
<dbReference type="Gene3D" id="3.40.850.10">
    <property type="entry name" value="Kinesin motor domain"/>
    <property type="match status" value="1"/>
</dbReference>
<keyword evidence="1" id="KW-0493">Microtubule</keyword>
<evidence type="ECO:0000256" key="7">
    <source>
        <dbReference type="PROSITE-ProRule" id="PRU00283"/>
    </source>
</evidence>
<dbReference type="GO" id="GO:0003777">
    <property type="term" value="F:microtubule motor activity"/>
    <property type="evidence" value="ECO:0007669"/>
    <property type="project" value="InterPro"/>
</dbReference>
<organism evidence="10 11">
    <name type="scientific">Coffea canephora</name>
    <name type="common">Robusta coffee</name>
    <dbReference type="NCBI Taxonomy" id="49390"/>
    <lineage>
        <taxon>Eukaryota</taxon>
        <taxon>Viridiplantae</taxon>
        <taxon>Streptophyta</taxon>
        <taxon>Embryophyta</taxon>
        <taxon>Tracheophyta</taxon>
        <taxon>Spermatophyta</taxon>
        <taxon>Magnoliopsida</taxon>
        <taxon>eudicotyledons</taxon>
        <taxon>Gunneridae</taxon>
        <taxon>Pentapetalae</taxon>
        <taxon>asterids</taxon>
        <taxon>lamiids</taxon>
        <taxon>Gentianales</taxon>
        <taxon>Rubiaceae</taxon>
        <taxon>Ixoroideae</taxon>
        <taxon>Gardenieae complex</taxon>
        <taxon>Bertiereae - Coffeeae clade</taxon>
        <taxon>Coffeeae</taxon>
        <taxon>Coffea</taxon>
    </lineage>
</organism>
<dbReference type="Pfam" id="PF00225">
    <property type="entry name" value="Kinesin"/>
    <property type="match status" value="1"/>
</dbReference>
<evidence type="ECO:0000256" key="5">
    <source>
        <dbReference type="ARBA" id="ARBA00023175"/>
    </source>
</evidence>
<dbReference type="GO" id="GO:0005874">
    <property type="term" value="C:microtubule"/>
    <property type="evidence" value="ECO:0007669"/>
    <property type="project" value="UniProtKB-KW"/>
</dbReference>
<keyword evidence="4" id="KW-0175">Coiled coil</keyword>
<dbReference type="OrthoDB" id="3176171at2759"/>
<feature type="region of interest" description="Disordered" evidence="8">
    <location>
        <begin position="1"/>
        <end position="67"/>
    </location>
</feature>
<dbReference type="InterPro" id="IPR001752">
    <property type="entry name" value="Kinesin_motor_dom"/>
</dbReference>
<keyword evidence="5" id="KW-0505">Motor protein</keyword>
<dbReference type="AlphaFoldDB" id="A0A068VDI2"/>
<evidence type="ECO:0000256" key="2">
    <source>
        <dbReference type="ARBA" id="ARBA00022741"/>
    </source>
</evidence>
<dbReference type="PhylomeDB" id="A0A068VDI2"/>
<dbReference type="GO" id="GO:0008017">
    <property type="term" value="F:microtubule binding"/>
    <property type="evidence" value="ECO:0007669"/>
    <property type="project" value="InterPro"/>
</dbReference>
<evidence type="ECO:0000256" key="8">
    <source>
        <dbReference type="SAM" id="MobiDB-lite"/>
    </source>
</evidence>
<comment type="similarity">
    <text evidence="6">Belongs to the TRAFAC class myosin-kinesin ATPase superfamily. Kinesin family. KIN-12 subfamily.</text>
</comment>
<gene>
    <name evidence="10" type="ORF">GSCOC_T00010252001</name>
</gene>
<dbReference type="InterPro" id="IPR036961">
    <property type="entry name" value="Kinesin_motor_dom_sf"/>
</dbReference>
<dbReference type="InterPro" id="IPR027417">
    <property type="entry name" value="P-loop_NTPase"/>
</dbReference>
<dbReference type="PROSITE" id="PS50067">
    <property type="entry name" value="KINESIN_MOTOR_2"/>
    <property type="match status" value="1"/>
</dbReference>
<dbReference type="GO" id="GO:0007018">
    <property type="term" value="P:microtubule-based movement"/>
    <property type="evidence" value="ECO:0007669"/>
    <property type="project" value="InterPro"/>
</dbReference>
<keyword evidence="11" id="KW-1185">Reference proteome</keyword>
<dbReference type="InterPro" id="IPR044986">
    <property type="entry name" value="KIF15/KIN-12"/>
</dbReference>
<proteinExistence type="inferred from homology"/>
<reference evidence="11" key="1">
    <citation type="journal article" date="2014" name="Science">
        <title>The coffee genome provides insight into the convergent evolution of caffeine biosynthesis.</title>
        <authorList>
            <person name="Denoeud F."/>
            <person name="Carretero-Paulet L."/>
            <person name="Dereeper A."/>
            <person name="Droc G."/>
            <person name="Guyot R."/>
            <person name="Pietrella M."/>
            <person name="Zheng C."/>
            <person name="Alberti A."/>
            <person name="Anthony F."/>
            <person name="Aprea G."/>
            <person name="Aury J.M."/>
            <person name="Bento P."/>
            <person name="Bernard M."/>
            <person name="Bocs S."/>
            <person name="Campa C."/>
            <person name="Cenci A."/>
            <person name="Combes M.C."/>
            <person name="Crouzillat D."/>
            <person name="Da Silva C."/>
            <person name="Daddiego L."/>
            <person name="De Bellis F."/>
            <person name="Dussert S."/>
            <person name="Garsmeur O."/>
            <person name="Gayraud T."/>
            <person name="Guignon V."/>
            <person name="Jahn K."/>
            <person name="Jamilloux V."/>
            <person name="Joet T."/>
            <person name="Labadie K."/>
            <person name="Lan T."/>
            <person name="Leclercq J."/>
            <person name="Lepelley M."/>
            <person name="Leroy T."/>
            <person name="Li L.T."/>
            <person name="Librado P."/>
            <person name="Lopez L."/>
            <person name="Munoz A."/>
            <person name="Noel B."/>
            <person name="Pallavicini A."/>
            <person name="Perrotta G."/>
            <person name="Poncet V."/>
            <person name="Pot D."/>
            <person name="Priyono X."/>
            <person name="Rigoreau M."/>
            <person name="Rouard M."/>
            <person name="Rozas J."/>
            <person name="Tranchant-Dubreuil C."/>
            <person name="VanBuren R."/>
            <person name="Zhang Q."/>
            <person name="Andrade A.C."/>
            <person name="Argout X."/>
            <person name="Bertrand B."/>
            <person name="de Kochko A."/>
            <person name="Graziosi G."/>
            <person name="Henry R.J."/>
            <person name="Jayarama X."/>
            <person name="Ming R."/>
            <person name="Nagai C."/>
            <person name="Rounsley S."/>
            <person name="Sankoff D."/>
            <person name="Giuliano G."/>
            <person name="Albert V.A."/>
            <person name="Wincker P."/>
            <person name="Lashermes P."/>
        </authorList>
    </citation>
    <scope>NUCLEOTIDE SEQUENCE [LARGE SCALE GENOMIC DNA]</scope>
    <source>
        <strain evidence="11">cv. DH200-94</strain>
    </source>
</reference>
<protein>
    <submittedName>
        <fullName evidence="10">DH200=94 genomic scaffold, scaffold_301</fullName>
    </submittedName>
</protein>
<dbReference type="PANTHER" id="PTHR37739">
    <property type="entry name" value="KINESIN-LIKE PROTEIN KIN-12D"/>
    <property type="match status" value="1"/>
</dbReference>
<evidence type="ECO:0000259" key="9">
    <source>
        <dbReference type="PROSITE" id="PS50067"/>
    </source>
</evidence>
<dbReference type="Gramene" id="CDP18900">
    <property type="protein sequence ID" value="CDP18900"/>
    <property type="gene ID" value="GSCOC_T00010252001"/>
</dbReference>
<evidence type="ECO:0000313" key="10">
    <source>
        <dbReference type="EMBL" id="CDP18900.1"/>
    </source>
</evidence>
<accession>A0A068VDI2</accession>
<comment type="caution">
    <text evidence="7">Lacks conserved residue(s) required for the propagation of feature annotation.</text>
</comment>